<feature type="region of interest" description="Disordered" evidence="1">
    <location>
        <begin position="1"/>
        <end position="20"/>
    </location>
</feature>
<evidence type="ECO:0000256" key="1">
    <source>
        <dbReference type="SAM" id="MobiDB-lite"/>
    </source>
</evidence>
<name>A0ABR1UYP4_9PEZI</name>
<keyword evidence="3" id="KW-1185">Reference proteome</keyword>
<accession>A0ABR1UYP4</accession>
<gene>
    <name evidence="2" type="ORF">PG997_014995</name>
</gene>
<evidence type="ECO:0000313" key="2">
    <source>
        <dbReference type="EMBL" id="KAK8062898.1"/>
    </source>
</evidence>
<dbReference type="GeneID" id="92052369"/>
<comment type="caution">
    <text evidence="2">The sequence shown here is derived from an EMBL/GenBank/DDBJ whole genome shotgun (WGS) entry which is preliminary data.</text>
</comment>
<organism evidence="2 3">
    <name type="scientific">Apiospora hydei</name>
    <dbReference type="NCBI Taxonomy" id="1337664"/>
    <lineage>
        <taxon>Eukaryota</taxon>
        <taxon>Fungi</taxon>
        <taxon>Dikarya</taxon>
        <taxon>Ascomycota</taxon>
        <taxon>Pezizomycotina</taxon>
        <taxon>Sordariomycetes</taxon>
        <taxon>Xylariomycetidae</taxon>
        <taxon>Amphisphaeriales</taxon>
        <taxon>Apiosporaceae</taxon>
        <taxon>Apiospora</taxon>
    </lineage>
</organism>
<dbReference type="Proteomes" id="UP001433268">
    <property type="component" value="Unassembled WGS sequence"/>
</dbReference>
<protein>
    <submittedName>
        <fullName evidence="2">Uncharacterized protein</fullName>
    </submittedName>
</protein>
<evidence type="ECO:0000313" key="3">
    <source>
        <dbReference type="Proteomes" id="UP001433268"/>
    </source>
</evidence>
<dbReference type="EMBL" id="JAQQWN010000010">
    <property type="protein sequence ID" value="KAK8062898.1"/>
    <property type="molecule type" value="Genomic_DNA"/>
</dbReference>
<reference evidence="2 3" key="1">
    <citation type="submission" date="2023-01" db="EMBL/GenBank/DDBJ databases">
        <title>Analysis of 21 Apiospora genomes using comparative genomics revels a genus with tremendous synthesis potential of carbohydrate active enzymes and secondary metabolites.</title>
        <authorList>
            <person name="Sorensen T."/>
        </authorList>
    </citation>
    <scope>NUCLEOTIDE SEQUENCE [LARGE SCALE GENOMIC DNA]</scope>
    <source>
        <strain evidence="2 3">CBS 114990</strain>
    </source>
</reference>
<proteinExistence type="predicted"/>
<sequence>MEVGQEFEPAPARRADEEGVEGLHNVRVDATEDREPHERDVQFELNFLNAREVSAPDVAQKVVKRLVVRPVSVDVLISDPALGNRHRGWMVQIVVLEHQEHLDFHSLELAEDLLWVFGGASGVAVDTEGVQVVVDAGSEF</sequence>
<dbReference type="RefSeq" id="XP_066661497.1">
    <property type="nucleotide sequence ID" value="XM_066819309.1"/>
</dbReference>